<sequence length="292" mass="32522">MLHYLTGYPSNASATMSSRLSSPASPRPMPDLADAHILVVDDRPNDLRLLTEILRAARCRISVAFDGLQAYHRAQAIAPDLILMDVRMPRMDGFAACRLLASTPSTQSIPVIILTAAGDLEDRIAGLETGAIDYIIKPFEPTEVLARIRNHLKRTRRSQPFAHLPELPDNPDAALVRAATEVLLRDLRHPPALEELARQVGTHEKRLSRVFRDHLGQTVFEYLRDTRLRAAMHFLAETSMGIGDIAEEIGFSTPGNFATAFRERFGITPSDWRRQRHAVNAPATPGEHHHDA</sequence>
<dbReference type="InterPro" id="IPR009057">
    <property type="entry name" value="Homeodomain-like_sf"/>
</dbReference>
<gene>
    <name evidence="10" type="primary">cheB_4</name>
    <name evidence="10" type="ORF">LMG29660_02666</name>
</gene>
<dbReference type="SUPFAM" id="SSF46689">
    <property type="entry name" value="Homeodomain-like"/>
    <property type="match status" value="2"/>
</dbReference>
<reference evidence="10 11" key="1">
    <citation type="submission" date="2020-04" db="EMBL/GenBank/DDBJ databases">
        <authorList>
            <person name="De Canck E."/>
        </authorList>
    </citation>
    <scope>NUCLEOTIDE SEQUENCE [LARGE SCALE GENOMIC DNA]</scope>
    <source>
        <strain evidence="10 11">LMG 29660</strain>
    </source>
</reference>
<dbReference type="Proteomes" id="UP000494135">
    <property type="component" value="Unassembled WGS sequence"/>
</dbReference>
<dbReference type="AlphaFoldDB" id="A0A6J5DP98"/>
<dbReference type="PROSITE" id="PS00041">
    <property type="entry name" value="HTH_ARAC_FAMILY_1"/>
    <property type="match status" value="1"/>
</dbReference>
<dbReference type="PRINTS" id="PR00032">
    <property type="entry name" value="HTHARAC"/>
</dbReference>
<accession>A0A6J5DP98</accession>
<dbReference type="InterPro" id="IPR039420">
    <property type="entry name" value="WalR-like"/>
</dbReference>
<evidence type="ECO:0000256" key="6">
    <source>
        <dbReference type="PROSITE-ProRule" id="PRU00169"/>
    </source>
</evidence>
<feature type="compositionally biased region" description="Low complexity" evidence="7">
    <location>
        <begin position="10"/>
        <end position="24"/>
    </location>
</feature>
<dbReference type="InterPro" id="IPR020449">
    <property type="entry name" value="Tscrpt_reg_AraC-type_HTH"/>
</dbReference>
<protein>
    <submittedName>
        <fullName evidence="10">Protein-glutamate methylesterase/protein-glutamine glutaminase</fullName>
        <ecNumber evidence="10">3.5.1.44</ecNumber>
    </submittedName>
</protein>
<dbReference type="InterPro" id="IPR001789">
    <property type="entry name" value="Sig_transdc_resp-reg_receiver"/>
</dbReference>
<dbReference type="PANTHER" id="PTHR48111">
    <property type="entry name" value="REGULATOR OF RPOS"/>
    <property type="match status" value="1"/>
</dbReference>
<dbReference type="PROSITE" id="PS01124">
    <property type="entry name" value="HTH_ARAC_FAMILY_2"/>
    <property type="match status" value="1"/>
</dbReference>
<dbReference type="Pfam" id="PF12833">
    <property type="entry name" value="HTH_18"/>
    <property type="match status" value="1"/>
</dbReference>
<feature type="modified residue" description="4-aspartylphosphate" evidence="6">
    <location>
        <position position="85"/>
    </location>
</feature>
<dbReference type="InterPro" id="IPR018062">
    <property type="entry name" value="HTH_AraC-typ_CS"/>
</dbReference>
<keyword evidence="1 6" id="KW-0597">Phosphoprotein</keyword>
<dbReference type="GO" id="GO:0003700">
    <property type="term" value="F:DNA-binding transcription factor activity"/>
    <property type="evidence" value="ECO:0007669"/>
    <property type="project" value="InterPro"/>
</dbReference>
<evidence type="ECO:0000256" key="7">
    <source>
        <dbReference type="SAM" id="MobiDB-lite"/>
    </source>
</evidence>
<dbReference type="SUPFAM" id="SSF52172">
    <property type="entry name" value="CheY-like"/>
    <property type="match status" value="1"/>
</dbReference>
<dbReference type="InterPro" id="IPR011006">
    <property type="entry name" value="CheY-like_superfamily"/>
</dbReference>
<dbReference type="CDD" id="cd19920">
    <property type="entry name" value="REC_PA4781-like"/>
    <property type="match status" value="1"/>
</dbReference>
<dbReference type="GO" id="GO:0000976">
    <property type="term" value="F:transcription cis-regulatory region binding"/>
    <property type="evidence" value="ECO:0007669"/>
    <property type="project" value="TreeGrafter"/>
</dbReference>
<evidence type="ECO:0000259" key="9">
    <source>
        <dbReference type="PROSITE" id="PS50110"/>
    </source>
</evidence>
<dbReference type="GO" id="GO:0000156">
    <property type="term" value="F:phosphorelay response regulator activity"/>
    <property type="evidence" value="ECO:0007669"/>
    <property type="project" value="TreeGrafter"/>
</dbReference>
<dbReference type="GO" id="GO:0050568">
    <property type="term" value="F:protein-glutamine glutaminase activity"/>
    <property type="evidence" value="ECO:0007669"/>
    <property type="project" value="UniProtKB-EC"/>
</dbReference>
<keyword evidence="2" id="KW-0902">Two-component regulatory system</keyword>
<dbReference type="PROSITE" id="PS50110">
    <property type="entry name" value="RESPONSE_REGULATORY"/>
    <property type="match status" value="1"/>
</dbReference>
<keyword evidence="10" id="KW-0378">Hydrolase</keyword>
<evidence type="ECO:0000256" key="3">
    <source>
        <dbReference type="ARBA" id="ARBA00023015"/>
    </source>
</evidence>
<organism evidence="10 11">
    <name type="scientific">Burkholderia puraquae</name>
    <dbReference type="NCBI Taxonomy" id="1904757"/>
    <lineage>
        <taxon>Bacteria</taxon>
        <taxon>Pseudomonadati</taxon>
        <taxon>Pseudomonadota</taxon>
        <taxon>Betaproteobacteria</taxon>
        <taxon>Burkholderiales</taxon>
        <taxon>Burkholderiaceae</taxon>
        <taxon>Burkholderia</taxon>
        <taxon>Burkholderia cepacia complex</taxon>
    </lineage>
</organism>
<dbReference type="EMBL" id="CADIKG010000005">
    <property type="protein sequence ID" value="CAB3755763.1"/>
    <property type="molecule type" value="Genomic_DNA"/>
</dbReference>
<dbReference type="SMART" id="SM00342">
    <property type="entry name" value="HTH_ARAC"/>
    <property type="match status" value="1"/>
</dbReference>
<feature type="domain" description="HTH araC/xylS-type" evidence="8">
    <location>
        <begin position="177"/>
        <end position="275"/>
    </location>
</feature>
<dbReference type="Pfam" id="PF00072">
    <property type="entry name" value="Response_reg"/>
    <property type="match status" value="1"/>
</dbReference>
<dbReference type="InterPro" id="IPR018060">
    <property type="entry name" value="HTH_AraC"/>
</dbReference>
<evidence type="ECO:0000259" key="8">
    <source>
        <dbReference type="PROSITE" id="PS01124"/>
    </source>
</evidence>
<dbReference type="EC" id="3.5.1.44" evidence="10"/>
<evidence type="ECO:0000313" key="11">
    <source>
        <dbReference type="Proteomes" id="UP000494135"/>
    </source>
</evidence>
<evidence type="ECO:0000256" key="1">
    <source>
        <dbReference type="ARBA" id="ARBA00022553"/>
    </source>
</evidence>
<dbReference type="SMART" id="SM00448">
    <property type="entry name" value="REC"/>
    <property type="match status" value="1"/>
</dbReference>
<dbReference type="Gene3D" id="3.40.50.2300">
    <property type="match status" value="1"/>
</dbReference>
<keyword evidence="4" id="KW-0238">DNA-binding</keyword>
<feature type="region of interest" description="Disordered" evidence="7">
    <location>
        <begin position="1"/>
        <end position="27"/>
    </location>
</feature>
<evidence type="ECO:0000313" key="10">
    <source>
        <dbReference type="EMBL" id="CAB3755763.1"/>
    </source>
</evidence>
<evidence type="ECO:0000256" key="5">
    <source>
        <dbReference type="ARBA" id="ARBA00023163"/>
    </source>
</evidence>
<feature type="domain" description="Response regulatory" evidence="9">
    <location>
        <begin position="36"/>
        <end position="152"/>
    </location>
</feature>
<keyword evidence="5" id="KW-0804">Transcription</keyword>
<evidence type="ECO:0000256" key="4">
    <source>
        <dbReference type="ARBA" id="ARBA00023125"/>
    </source>
</evidence>
<dbReference type="GO" id="GO:0005829">
    <property type="term" value="C:cytosol"/>
    <property type="evidence" value="ECO:0007669"/>
    <property type="project" value="TreeGrafter"/>
</dbReference>
<dbReference type="GO" id="GO:0032993">
    <property type="term" value="C:protein-DNA complex"/>
    <property type="evidence" value="ECO:0007669"/>
    <property type="project" value="TreeGrafter"/>
</dbReference>
<proteinExistence type="predicted"/>
<evidence type="ECO:0000256" key="2">
    <source>
        <dbReference type="ARBA" id="ARBA00023012"/>
    </source>
</evidence>
<keyword evidence="3" id="KW-0805">Transcription regulation</keyword>
<name>A0A6J5DP98_9BURK</name>
<dbReference type="PANTHER" id="PTHR48111:SF1">
    <property type="entry name" value="TWO-COMPONENT RESPONSE REGULATOR ORR33"/>
    <property type="match status" value="1"/>
</dbReference>
<dbReference type="Gene3D" id="1.10.10.60">
    <property type="entry name" value="Homeodomain-like"/>
    <property type="match status" value="1"/>
</dbReference>